<evidence type="ECO:0000256" key="1">
    <source>
        <dbReference type="SAM" id="Phobius"/>
    </source>
</evidence>
<evidence type="ECO:0000313" key="3">
    <source>
        <dbReference type="Proteomes" id="UP001597493"/>
    </source>
</evidence>
<feature type="transmembrane region" description="Helical" evidence="1">
    <location>
        <begin position="167"/>
        <end position="183"/>
    </location>
</feature>
<name>A0ABW5QRT4_9BACL</name>
<gene>
    <name evidence="2" type="ORF">ACFSW5_02210</name>
</gene>
<accession>A0ABW5QRT4</accession>
<keyword evidence="1" id="KW-0472">Membrane</keyword>
<comment type="caution">
    <text evidence="2">The sequence shown here is derived from an EMBL/GenBank/DDBJ whole genome shotgun (WGS) entry which is preliminary data.</text>
</comment>
<feature type="transmembrane region" description="Helical" evidence="1">
    <location>
        <begin position="7"/>
        <end position="25"/>
    </location>
</feature>
<feature type="transmembrane region" description="Helical" evidence="1">
    <location>
        <begin position="97"/>
        <end position="117"/>
    </location>
</feature>
<feature type="transmembrane region" description="Helical" evidence="1">
    <location>
        <begin position="129"/>
        <end position="147"/>
    </location>
</feature>
<proteinExistence type="predicted"/>
<evidence type="ECO:0000313" key="2">
    <source>
        <dbReference type="EMBL" id="MFD2659074.1"/>
    </source>
</evidence>
<dbReference type="PROSITE" id="PS51257">
    <property type="entry name" value="PROKAR_LIPOPROTEIN"/>
    <property type="match status" value="1"/>
</dbReference>
<keyword evidence="1" id="KW-0812">Transmembrane</keyword>
<dbReference type="RefSeq" id="WP_379269264.1">
    <property type="nucleotide sequence ID" value="NZ_JBHUGT010000031.1"/>
</dbReference>
<keyword evidence="1" id="KW-1133">Transmembrane helix</keyword>
<protein>
    <submittedName>
        <fullName evidence="2">Uncharacterized protein</fullName>
    </submittedName>
</protein>
<organism evidence="2 3">
    <name type="scientific">Paenibacillus thailandensis</name>
    <dbReference type="NCBI Taxonomy" id="393250"/>
    <lineage>
        <taxon>Bacteria</taxon>
        <taxon>Bacillati</taxon>
        <taxon>Bacillota</taxon>
        <taxon>Bacilli</taxon>
        <taxon>Bacillales</taxon>
        <taxon>Paenibacillaceae</taxon>
        <taxon>Paenibacillus</taxon>
    </lineage>
</organism>
<dbReference type="EMBL" id="JBHUMY010000001">
    <property type="protein sequence ID" value="MFD2659074.1"/>
    <property type="molecule type" value="Genomic_DNA"/>
</dbReference>
<dbReference type="Proteomes" id="UP001597493">
    <property type="component" value="Unassembled WGS sequence"/>
</dbReference>
<keyword evidence="3" id="KW-1185">Reference proteome</keyword>
<sequence>MKIVYSLIGSIAAAIACYLVFYNFLDALLLSNPNREPQDAYQNFAYFIYGFYALPFIILLFFIPFLKLYPKTNIRGIAVGGVIGLWFYSLLSLHFSPIKLILVFIPLLSIIGGYLFIKPGNTDIRLRNTLLGMASGWFVGYLLVIGMRSLQNSLTSYFNFGIGEKTAVLMAIASFGIIGWLIAKKQKRLV</sequence>
<feature type="transmembrane region" description="Helical" evidence="1">
    <location>
        <begin position="73"/>
        <end position="91"/>
    </location>
</feature>
<reference evidence="3" key="1">
    <citation type="journal article" date="2019" name="Int. J. Syst. Evol. Microbiol.">
        <title>The Global Catalogue of Microorganisms (GCM) 10K type strain sequencing project: providing services to taxonomists for standard genome sequencing and annotation.</title>
        <authorList>
            <consortium name="The Broad Institute Genomics Platform"/>
            <consortium name="The Broad Institute Genome Sequencing Center for Infectious Disease"/>
            <person name="Wu L."/>
            <person name="Ma J."/>
        </authorList>
    </citation>
    <scope>NUCLEOTIDE SEQUENCE [LARGE SCALE GENOMIC DNA]</scope>
    <source>
        <strain evidence="3">TISTR 1827</strain>
    </source>
</reference>
<feature type="transmembrane region" description="Helical" evidence="1">
    <location>
        <begin position="45"/>
        <end position="66"/>
    </location>
</feature>